<keyword evidence="2" id="KW-1185">Reference proteome</keyword>
<feature type="non-terminal residue" evidence="1">
    <location>
        <position position="107"/>
    </location>
</feature>
<evidence type="ECO:0000313" key="2">
    <source>
        <dbReference type="Proteomes" id="UP000756346"/>
    </source>
</evidence>
<protein>
    <submittedName>
        <fullName evidence="1">Uncharacterized protein</fullName>
    </submittedName>
</protein>
<proteinExistence type="predicted"/>
<evidence type="ECO:0000313" key="1">
    <source>
        <dbReference type="EMBL" id="KAH7009442.1"/>
    </source>
</evidence>
<dbReference type="AlphaFoldDB" id="A0A9P8XPP5"/>
<dbReference type="PANTHER" id="PTHR10622:SF10">
    <property type="entry name" value="HET DOMAIN-CONTAINING PROTEIN"/>
    <property type="match status" value="1"/>
</dbReference>
<dbReference type="PANTHER" id="PTHR10622">
    <property type="entry name" value="HET DOMAIN-CONTAINING PROTEIN"/>
    <property type="match status" value="1"/>
</dbReference>
<feature type="non-terminal residue" evidence="1">
    <location>
        <position position="1"/>
    </location>
</feature>
<reference evidence="1" key="1">
    <citation type="journal article" date="2021" name="Nat. Commun.">
        <title>Genetic determinants of endophytism in the Arabidopsis root mycobiome.</title>
        <authorList>
            <person name="Mesny F."/>
            <person name="Miyauchi S."/>
            <person name="Thiergart T."/>
            <person name="Pickel B."/>
            <person name="Atanasova L."/>
            <person name="Karlsson M."/>
            <person name="Huettel B."/>
            <person name="Barry K.W."/>
            <person name="Haridas S."/>
            <person name="Chen C."/>
            <person name="Bauer D."/>
            <person name="Andreopoulos W."/>
            <person name="Pangilinan J."/>
            <person name="LaButti K."/>
            <person name="Riley R."/>
            <person name="Lipzen A."/>
            <person name="Clum A."/>
            <person name="Drula E."/>
            <person name="Henrissat B."/>
            <person name="Kohler A."/>
            <person name="Grigoriev I.V."/>
            <person name="Martin F.M."/>
            <person name="Hacquard S."/>
        </authorList>
    </citation>
    <scope>NUCLEOTIDE SEQUENCE</scope>
    <source>
        <strain evidence="1">MPI-CAGE-CH-0230</strain>
    </source>
</reference>
<dbReference type="EMBL" id="JAGTJQ010000018">
    <property type="protein sequence ID" value="KAH7009442.1"/>
    <property type="molecule type" value="Genomic_DNA"/>
</dbReference>
<dbReference type="GeneID" id="70178432"/>
<organism evidence="1 2">
    <name type="scientific">Microdochium trichocladiopsis</name>
    <dbReference type="NCBI Taxonomy" id="1682393"/>
    <lineage>
        <taxon>Eukaryota</taxon>
        <taxon>Fungi</taxon>
        <taxon>Dikarya</taxon>
        <taxon>Ascomycota</taxon>
        <taxon>Pezizomycotina</taxon>
        <taxon>Sordariomycetes</taxon>
        <taxon>Xylariomycetidae</taxon>
        <taxon>Xylariales</taxon>
        <taxon>Microdochiaceae</taxon>
        <taxon>Microdochium</taxon>
    </lineage>
</organism>
<sequence length="107" mass="12438">LIFYDRNWARIGDSRELRSSISRITGIDSQNISNTRNGGDLLRLPRIGRRMSWASNRDTERLEDRAYSLLGIFDVRMAMLYGEGQRAFARLQEEILKCNEDASILVW</sequence>
<name>A0A9P8XPP5_9PEZI</name>
<accession>A0A9P8XPP5</accession>
<dbReference type="RefSeq" id="XP_046004070.1">
    <property type="nucleotide sequence ID" value="XM_046148886.1"/>
</dbReference>
<gene>
    <name evidence="1" type="ORF">B0I36DRAFT_209449</name>
</gene>
<dbReference type="Proteomes" id="UP000756346">
    <property type="component" value="Unassembled WGS sequence"/>
</dbReference>
<dbReference type="OrthoDB" id="4769018at2759"/>
<comment type="caution">
    <text evidence="1">The sequence shown here is derived from an EMBL/GenBank/DDBJ whole genome shotgun (WGS) entry which is preliminary data.</text>
</comment>